<gene>
    <name evidence="8" type="ORF">PQR08_30085</name>
</gene>
<proteinExistence type="predicted"/>
<evidence type="ECO:0000313" key="9">
    <source>
        <dbReference type="Proteomes" id="UP001629462"/>
    </source>
</evidence>
<organism evidence="8 9">
    <name type="scientific">Caballeronia jiangsuensis</name>
    <dbReference type="NCBI Taxonomy" id="1458357"/>
    <lineage>
        <taxon>Bacteria</taxon>
        <taxon>Pseudomonadati</taxon>
        <taxon>Pseudomonadota</taxon>
        <taxon>Betaproteobacteria</taxon>
        <taxon>Burkholderiales</taxon>
        <taxon>Burkholderiaceae</taxon>
        <taxon>Caballeronia</taxon>
    </lineage>
</organism>
<sequence length="267" mass="28474">MPALMAAWHFSKAEARLIATSSLLAAALGGWTSGILSDRHGRARVLTGPIIWSTAFSIIIAGFTNAYHQSLIVRALQGLGFGAEGVVGAALMAEGINLAHRGKALGLVQSGFSVGWALAAVITGLLLVSACVHRMALGVLGRRCPRARRAADSPLHPRARDIPRNEAGDGRRGRGDVAFVVPRGCPPIRIQAAGRHGRARRRREVRLGRAQYGSALIRIASRFRPHRCMAVVRPLRHQGAMCASSRACRFDGAAQLNITVPGCSVHR</sequence>
<evidence type="ECO:0000256" key="3">
    <source>
        <dbReference type="ARBA" id="ARBA00022989"/>
    </source>
</evidence>
<dbReference type="InterPro" id="IPR011701">
    <property type="entry name" value="MFS"/>
</dbReference>
<evidence type="ECO:0000256" key="2">
    <source>
        <dbReference type="ARBA" id="ARBA00022692"/>
    </source>
</evidence>
<feature type="transmembrane region" description="Helical" evidence="6">
    <location>
        <begin position="116"/>
        <end position="140"/>
    </location>
</feature>
<keyword evidence="9" id="KW-1185">Reference proteome</keyword>
<evidence type="ECO:0000256" key="4">
    <source>
        <dbReference type="ARBA" id="ARBA00023136"/>
    </source>
</evidence>
<dbReference type="InterPro" id="IPR036259">
    <property type="entry name" value="MFS_trans_sf"/>
</dbReference>
<keyword evidence="2 6" id="KW-0812">Transmembrane</keyword>
<evidence type="ECO:0000256" key="6">
    <source>
        <dbReference type="SAM" id="Phobius"/>
    </source>
</evidence>
<feature type="compositionally biased region" description="Basic and acidic residues" evidence="5">
    <location>
        <begin position="158"/>
        <end position="173"/>
    </location>
</feature>
<dbReference type="EMBL" id="JAQQDB010000038">
    <property type="protein sequence ID" value="MFM0521682.1"/>
    <property type="molecule type" value="Genomic_DNA"/>
</dbReference>
<evidence type="ECO:0000259" key="7">
    <source>
        <dbReference type="PROSITE" id="PS50850"/>
    </source>
</evidence>
<feature type="region of interest" description="Disordered" evidence="5">
    <location>
        <begin position="151"/>
        <end position="173"/>
    </location>
</feature>
<keyword evidence="3 6" id="KW-1133">Transmembrane helix</keyword>
<comment type="subcellular location">
    <subcellularLocation>
        <location evidence="1">Membrane</location>
        <topology evidence="1">Multi-pass membrane protein</topology>
    </subcellularLocation>
</comment>
<keyword evidence="4 6" id="KW-0472">Membrane</keyword>
<dbReference type="SUPFAM" id="SSF103473">
    <property type="entry name" value="MFS general substrate transporter"/>
    <property type="match status" value="1"/>
</dbReference>
<name>A0ABW9CVJ8_9BURK</name>
<dbReference type="InterPro" id="IPR005829">
    <property type="entry name" value="Sugar_transporter_CS"/>
</dbReference>
<feature type="transmembrane region" description="Helical" evidence="6">
    <location>
        <begin position="50"/>
        <end position="67"/>
    </location>
</feature>
<reference evidence="8 9" key="1">
    <citation type="journal article" date="2024" name="Chem. Sci.">
        <title>Discovery of megapolipeptins by genome mining of a Burkholderiales bacteria collection.</title>
        <authorList>
            <person name="Paulo B.S."/>
            <person name="Recchia M.J.J."/>
            <person name="Lee S."/>
            <person name="Fergusson C.H."/>
            <person name="Romanowski S.B."/>
            <person name="Hernandez A."/>
            <person name="Krull N."/>
            <person name="Liu D.Y."/>
            <person name="Cavanagh H."/>
            <person name="Bos A."/>
            <person name="Gray C.A."/>
            <person name="Murphy B.T."/>
            <person name="Linington R.G."/>
            <person name="Eustaquio A.S."/>
        </authorList>
    </citation>
    <scope>NUCLEOTIDE SEQUENCE [LARGE SCALE GENOMIC DNA]</scope>
    <source>
        <strain evidence="8 9">RL17-374-BIF-D</strain>
    </source>
</reference>
<feature type="transmembrane region" description="Helical" evidence="6">
    <location>
        <begin position="79"/>
        <end position="96"/>
    </location>
</feature>
<dbReference type="RefSeq" id="WP_250484788.1">
    <property type="nucleotide sequence ID" value="NZ_JAQQDB010000038.1"/>
</dbReference>
<protein>
    <submittedName>
        <fullName evidence="8">MFS transporter</fullName>
    </submittedName>
</protein>
<feature type="domain" description="Major facilitator superfamily (MFS) profile" evidence="7">
    <location>
        <begin position="1"/>
        <end position="267"/>
    </location>
</feature>
<evidence type="ECO:0000256" key="5">
    <source>
        <dbReference type="SAM" id="MobiDB-lite"/>
    </source>
</evidence>
<dbReference type="PANTHER" id="PTHR23508:SF10">
    <property type="entry name" value="CARBOXYLIC ACID TRANSPORTER PROTEIN HOMOLOG"/>
    <property type="match status" value="1"/>
</dbReference>
<dbReference type="Proteomes" id="UP001629462">
    <property type="component" value="Unassembled WGS sequence"/>
</dbReference>
<dbReference type="PANTHER" id="PTHR23508">
    <property type="entry name" value="CARBOXYLIC ACID TRANSPORTER PROTEIN HOMOLOG"/>
    <property type="match status" value="1"/>
</dbReference>
<dbReference type="PROSITE" id="PS00217">
    <property type="entry name" value="SUGAR_TRANSPORT_2"/>
    <property type="match status" value="1"/>
</dbReference>
<evidence type="ECO:0000313" key="8">
    <source>
        <dbReference type="EMBL" id="MFM0521682.1"/>
    </source>
</evidence>
<dbReference type="Gene3D" id="1.20.1250.20">
    <property type="entry name" value="MFS general substrate transporter like domains"/>
    <property type="match status" value="1"/>
</dbReference>
<dbReference type="InterPro" id="IPR020846">
    <property type="entry name" value="MFS_dom"/>
</dbReference>
<evidence type="ECO:0000256" key="1">
    <source>
        <dbReference type="ARBA" id="ARBA00004141"/>
    </source>
</evidence>
<dbReference type="Pfam" id="PF07690">
    <property type="entry name" value="MFS_1"/>
    <property type="match status" value="1"/>
</dbReference>
<accession>A0ABW9CVJ8</accession>
<dbReference type="PROSITE" id="PS50850">
    <property type="entry name" value="MFS"/>
    <property type="match status" value="1"/>
</dbReference>
<comment type="caution">
    <text evidence="8">The sequence shown here is derived from an EMBL/GenBank/DDBJ whole genome shotgun (WGS) entry which is preliminary data.</text>
</comment>